<evidence type="ECO:0000256" key="2">
    <source>
        <dbReference type="ARBA" id="ARBA00023012"/>
    </source>
</evidence>
<dbReference type="InterPro" id="IPR039420">
    <property type="entry name" value="WalR-like"/>
</dbReference>
<dbReference type="SUPFAM" id="SSF52172">
    <property type="entry name" value="CheY-like"/>
    <property type="match status" value="1"/>
</dbReference>
<keyword evidence="3" id="KW-0805">Transcription regulation</keyword>
<dbReference type="PROSITE" id="PS51755">
    <property type="entry name" value="OMPR_PHOB"/>
    <property type="match status" value="1"/>
</dbReference>
<dbReference type="PANTHER" id="PTHR48111:SF4">
    <property type="entry name" value="DNA-BINDING DUAL TRANSCRIPTIONAL REGULATOR OMPR"/>
    <property type="match status" value="1"/>
</dbReference>
<accession>A0ABY4ZMI6</accession>
<evidence type="ECO:0000256" key="5">
    <source>
        <dbReference type="ARBA" id="ARBA00023163"/>
    </source>
</evidence>
<dbReference type="Pfam" id="PF00072">
    <property type="entry name" value="Response_reg"/>
    <property type="match status" value="1"/>
</dbReference>
<feature type="domain" description="Response regulatory" evidence="8">
    <location>
        <begin position="4"/>
        <end position="118"/>
    </location>
</feature>
<name>A0ABY4ZMI6_9CAUL</name>
<dbReference type="PANTHER" id="PTHR48111">
    <property type="entry name" value="REGULATOR OF RPOS"/>
    <property type="match status" value="1"/>
</dbReference>
<dbReference type="InterPro" id="IPR016032">
    <property type="entry name" value="Sig_transdc_resp-reg_C-effctor"/>
</dbReference>
<keyword evidence="1 6" id="KW-0597">Phosphoprotein</keyword>
<evidence type="ECO:0000313" key="11">
    <source>
        <dbReference type="Proteomes" id="UP001057520"/>
    </source>
</evidence>
<evidence type="ECO:0000256" key="6">
    <source>
        <dbReference type="PROSITE-ProRule" id="PRU00169"/>
    </source>
</evidence>
<dbReference type="InterPro" id="IPR001789">
    <property type="entry name" value="Sig_transdc_resp-reg_receiver"/>
</dbReference>
<keyword evidence="4 7" id="KW-0238">DNA-binding</keyword>
<keyword evidence="5" id="KW-0804">Transcription</keyword>
<dbReference type="Gene3D" id="1.10.10.10">
    <property type="entry name" value="Winged helix-like DNA-binding domain superfamily/Winged helix DNA-binding domain"/>
    <property type="match status" value="1"/>
</dbReference>
<dbReference type="Gene3D" id="3.40.50.2300">
    <property type="match status" value="1"/>
</dbReference>
<gene>
    <name evidence="10" type="ORF">MZV50_14835</name>
</gene>
<evidence type="ECO:0000256" key="4">
    <source>
        <dbReference type="ARBA" id="ARBA00023125"/>
    </source>
</evidence>
<evidence type="ECO:0000256" key="1">
    <source>
        <dbReference type="ARBA" id="ARBA00022553"/>
    </source>
</evidence>
<dbReference type="SUPFAM" id="SSF46894">
    <property type="entry name" value="C-terminal effector domain of the bipartite response regulators"/>
    <property type="match status" value="1"/>
</dbReference>
<evidence type="ECO:0000256" key="7">
    <source>
        <dbReference type="PROSITE-ProRule" id="PRU01091"/>
    </source>
</evidence>
<keyword evidence="2" id="KW-0902">Two-component regulatory system</keyword>
<dbReference type="Gene3D" id="6.10.250.690">
    <property type="match status" value="1"/>
</dbReference>
<dbReference type="CDD" id="cd00383">
    <property type="entry name" value="trans_reg_C"/>
    <property type="match status" value="1"/>
</dbReference>
<dbReference type="Proteomes" id="UP001057520">
    <property type="component" value="Chromosome"/>
</dbReference>
<evidence type="ECO:0000256" key="3">
    <source>
        <dbReference type="ARBA" id="ARBA00023015"/>
    </source>
</evidence>
<reference evidence="10 11" key="1">
    <citation type="submission" date="2022-04" db="EMBL/GenBank/DDBJ databases">
        <title>Genome sequence of soybean root-associated Caulobacter segnis RL271.</title>
        <authorList>
            <person name="Longley R."/>
            <person name="Bonito G."/>
            <person name="Trigodet F."/>
            <person name="Crosson S."/>
            <person name="Fiebig A."/>
        </authorList>
    </citation>
    <scope>NUCLEOTIDE SEQUENCE [LARGE SCALE GENOMIC DNA]</scope>
    <source>
        <strain evidence="10 11">RL271</strain>
    </source>
</reference>
<evidence type="ECO:0000313" key="10">
    <source>
        <dbReference type="EMBL" id="USQ93890.1"/>
    </source>
</evidence>
<dbReference type="InterPro" id="IPR036388">
    <property type="entry name" value="WH-like_DNA-bd_sf"/>
</dbReference>
<protein>
    <submittedName>
        <fullName evidence="10">Response regulator transcription factor</fullName>
    </submittedName>
</protein>
<dbReference type="SMART" id="SM00448">
    <property type="entry name" value="REC"/>
    <property type="match status" value="1"/>
</dbReference>
<dbReference type="PROSITE" id="PS50110">
    <property type="entry name" value="RESPONSE_REGULATORY"/>
    <property type="match status" value="1"/>
</dbReference>
<feature type="domain" description="OmpR/PhoB-type" evidence="9">
    <location>
        <begin position="134"/>
        <end position="234"/>
    </location>
</feature>
<dbReference type="InterPro" id="IPR011006">
    <property type="entry name" value="CheY-like_superfamily"/>
</dbReference>
<dbReference type="InterPro" id="IPR001867">
    <property type="entry name" value="OmpR/PhoB-type_DNA-bd"/>
</dbReference>
<evidence type="ECO:0000259" key="9">
    <source>
        <dbReference type="PROSITE" id="PS51755"/>
    </source>
</evidence>
<dbReference type="CDD" id="cd17574">
    <property type="entry name" value="REC_OmpR"/>
    <property type="match status" value="1"/>
</dbReference>
<dbReference type="Pfam" id="PF00486">
    <property type="entry name" value="Trans_reg_C"/>
    <property type="match status" value="1"/>
</dbReference>
<keyword evidence="11" id="KW-1185">Reference proteome</keyword>
<organism evidence="10 11">
    <name type="scientific">Caulobacter segnis</name>
    <dbReference type="NCBI Taxonomy" id="88688"/>
    <lineage>
        <taxon>Bacteria</taxon>
        <taxon>Pseudomonadati</taxon>
        <taxon>Pseudomonadota</taxon>
        <taxon>Alphaproteobacteria</taxon>
        <taxon>Caulobacterales</taxon>
        <taxon>Caulobacteraceae</taxon>
        <taxon>Caulobacter</taxon>
    </lineage>
</organism>
<proteinExistence type="predicted"/>
<evidence type="ECO:0000259" key="8">
    <source>
        <dbReference type="PROSITE" id="PS50110"/>
    </source>
</evidence>
<sequence length="242" mass="27216">MRQRILLLDADQAARSQMYDLLCRHEYEVVTASSARQMDRILTTVPIDAVVLDIMLPGEGGFSVCNRLRSHQPQPGVIVVSAMADESDVVVGLEIGADDYVAKPYRSRELLARIRSVLRRRQAGMRLKRDDDRANVYRFDGWRLNIITRQLFDPYDRSVELSSGEFTLLSALLASPQQIVPRARLLQDPKTGDRSDGERQINVIVSRLRAKLARVEGGEGLVRTVRGQGYLLTVPVESLTLD</sequence>
<feature type="DNA-binding region" description="OmpR/PhoB-type" evidence="7">
    <location>
        <begin position="134"/>
        <end position="234"/>
    </location>
</feature>
<dbReference type="EMBL" id="CP096040">
    <property type="protein sequence ID" value="USQ93890.1"/>
    <property type="molecule type" value="Genomic_DNA"/>
</dbReference>
<dbReference type="SMART" id="SM00862">
    <property type="entry name" value="Trans_reg_C"/>
    <property type="match status" value="1"/>
</dbReference>
<feature type="modified residue" description="4-aspartylphosphate" evidence="6">
    <location>
        <position position="53"/>
    </location>
</feature>